<reference evidence="2" key="1">
    <citation type="journal article" date="2018" name="Int. J. Syst. Evol. Microbiol.">
        <title>Carboxylicivirga sediminis sp. nov., isolated from coastal sediment.</title>
        <authorList>
            <person name="Wang F.Q."/>
            <person name="Ren L.H."/>
            <person name="Zou R.J."/>
            <person name="Sun Y.Z."/>
            <person name="Liu X.J."/>
            <person name="Jiang F."/>
            <person name="Liu L.J."/>
        </authorList>
    </citation>
    <scope>NUCLEOTIDE SEQUENCE</scope>
    <source>
        <strain evidence="2">JR1</strain>
    </source>
</reference>
<feature type="transmembrane region" description="Helical" evidence="1">
    <location>
        <begin position="12"/>
        <end position="34"/>
    </location>
</feature>
<keyword evidence="1" id="KW-0472">Membrane</keyword>
<evidence type="ECO:0000256" key="1">
    <source>
        <dbReference type="SAM" id="Phobius"/>
    </source>
</evidence>
<gene>
    <name evidence="2" type="ORF">KDU71_15225</name>
</gene>
<evidence type="ECO:0000313" key="3">
    <source>
        <dbReference type="Proteomes" id="UP000679220"/>
    </source>
</evidence>
<organism evidence="2 3">
    <name type="scientific">Carboxylicivirga sediminis</name>
    <dbReference type="NCBI Taxonomy" id="2006564"/>
    <lineage>
        <taxon>Bacteria</taxon>
        <taxon>Pseudomonadati</taxon>
        <taxon>Bacteroidota</taxon>
        <taxon>Bacteroidia</taxon>
        <taxon>Marinilabiliales</taxon>
        <taxon>Marinilabiliaceae</taxon>
        <taxon>Carboxylicivirga</taxon>
    </lineage>
</organism>
<accession>A0A941IYT2</accession>
<sequence length="127" mass="14239">MVPRIKKSRLEGIPAWALSLMVAFASWLFLILLFDETGARNLSSLYLLSISLLLVVFFAVACFYICKTYPGSVWYTPLICNTFIITSFIFDMPFWTRSQLVWIMLGIGFLLSFVGAIAGASKGKIHA</sequence>
<keyword evidence="1" id="KW-0812">Transmembrane</keyword>
<dbReference type="RefSeq" id="WP_212191949.1">
    <property type="nucleotide sequence ID" value="NZ_JAGTAR010000024.1"/>
</dbReference>
<name>A0A941IYT2_9BACT</name>
<dbReference type="Proteomes" id="UP000679220">
    <property type="component" value="Unassembled WGS sequence"/>
</dbReference>
<keyword evidence="3" id="KW-1185">Reference proteome</keyword>
<keyword evidence="1" id="KW-1133">Transmembrane helix</keyword>
<reference evidence="2" key="2">
    <citation type="submission" date="2021-04" db="EMBL/GenBank/DDBJ databases">
        <authorList>
            <person name="Zhang T."/>
            <person name="Zhang Y."/>
            <person name="Lu D."/>
            <person name="Zuo D."/>
            <person name="Du Z."/>
        </authorList>
    </citation>
    <scope>NUCLEOTIDE SEQUENCE</scope>
    <source>
        <strain evidence="2">JR1</strain>
    </source>
</reference>
<feature type="transmembrane region" description="Helical" evidence="1">
    <location>
        <begin position="100"/>
        <end position="120"/>
    </location>
</feature>
<proteinExistence type="predicted"/>
<dbReference type="EMBL" id="JAGTAR010000024">
    <property type="protein sequence ID" value="MBR8536923.1"/>
    <property type="molecule type" value="Genomic_DNA"/>
</dbReference>
<evidence type="ECO:0000313" key="2">
    <source>
        <dbReference type="EMBL" id="MBR8536923.1"/>
    </source>
</evidence>
<feature type="transmembrane region" description="Helical" evidence="1">
    <location>
        <begin position="46"/>
        <end position="66"/>
    </location>
</feature>
<comment type="caution">
    <text evidence="2">The sequence shown here is derived from an EMBL/GenBank/DDBJ whole genome shotgun (WGS) entry which is preliminary data.</text>
</comment>
<protein>
    <submittedName>
        <fullName evidence="2">Uncharacterized protein</fullName>
    </submittedName>
</protein>
<dbReference type="AlphaFoldDB" id="A0A941IYT2"/>
<feature type="transmembrane region" description="Helical" evidence="1">
    <location>
        <begin position="73"/>
        <end position="94"/>
    </location>
</feature>